<dbReference type="Proteomes" id="UP000236721">
    <property type="component" value="Unassembled WGS sequence"/>
</dbReference>
<proteinExistence type="predicted"/>
<keyword evidence="1" id="KW-0812">Transmembrane</keyword>
<dbReference type="EMBL" id="FNVG01000006">
    <property type="protein sequence ID" value="SEG06283.1"/>
    <property type="molecule type" value="Genomic_DNA"/>
</dbReference>
<accession>A0A1H5X3Z3</accession>
<reference evidence="3" key="1">
    <citation type="submission" date="2016-10" db="EMBL/GenBank/DDBJ databases">
        <authorList>
            <person name="Varghese N."/>
            <person name="Submissions S."/>
        </authorList>
    </citation>
    <scope>NUCLEOTIDE SEQUENCE [LARGE SCALE GENOMIC DNA]</scope>
    <source>
        <strain evidence="3">CGMCC 1.7062</strain>
    </source>
</reference>
<dbReference type="RefSeq" id="WP_103879927.1">
    <property type="nucleotide sequence ID" value="NZ_FNVG01000006.1"/>
</dbReference>
<evidence type="ECO:0000313" key="2">
    <source>
        <dbReference type="EMBL" id="SEG06283.1"/>
    </source>
</evidence>
<feature type="transmembrane region" description="Helical" evidence="1">
    <location>
        <begin position="102"/>
        <end position="121"/>
    </location>
</feature>
<feature type="transmembrane region" description="Helical" evidence="1">
    <location>
        <begin position="9"/>
        <end position="28"/>
    </location>
</feature>
<organism evidence="2 3">
    <name type="scientific">Vibrio hangzhouensis</name>
    <dbReference type="NCBI Taxonomy" id="462991"/>
    <lineage>
        <taxon>Bacteria</taxon>
        <taxon>Pseudomonadati</taxon>
        <taxon>Pseudomonadota</taxon>
        <taxon>Gammaproteobacteria</taxon>
        <taxon>Vibrionales</taxon>
        <taxon>Vibrionaceae</taxon>
        <taxon>Vibrio</taxon>
    </lineage>
</organism>
<keyword evidence="1" id="KW-0472">Membrane</keyword>
<protein>
    <submittedName>
        <fullName evidence="2">Uncharacterized protein</fullName>
    </submittedName>
</protein>
<keyword evidence="1" id="KW-1133">Transmembrane helix</keyword>
<keyword evidence="3" id="KW-1185">Reference proteome</keyword>
<feature type="transmembrane region" description="Helical" evidence="1">
    <location>
        <begin position="34"/>
        <end position="60"/>
    </location>
</feature>
<sequence>MLDSTNEYFLRGVAVAFVIKAIAVWYLASMQEEYFVFILTLSLALLVLHCATAVFFHYLAMRFGGTGFDPESKWYPVFAGILSVHSATFFEDTEFVQSLNGLVQMLVALAFIAFMAFFSTYNAQKHRKKSLN</sequence>
<name>A0A1H5X3Z3_9VIBR</name>
<evidence type="ECO:0000313" key="3">
    <source>
        <dbReference type="Proteomes" id="UP000236721"/>
    </source>
</evidence>
<evidence type="ECO:0000256" key="1">
    <source>
        <dbReference type="SAM" id="Phobius"/>
    </source>
</evidence>
<gene>
    <name evidence="2" type="ORF">SAMN04488244_106189</name>
</gene>
<dbReference type="AlphaFoldDB" id="A0A1H5X3Z3"/>